<dbReference type="CDD" id="cd17574">
    <property type="entry name" value="REC_OmpR"/>
    <property type="match status" value="1"/>
</dbReference>
<sequence length="241" mass="27198">LKKVPTMSKIRHPRILVVDDEPGVIRALQASLEANGFEILTATDGSEALEVIDKELPDLLILDIIMPKMDGFEVCRRVRQRSEIPIIMLSARQSEEDKVQCLNLGSDDYISKPFSMNEVVARVKAVLRRTTRIDTTSAQPSFTCGSLTIDFAKRRVTIAGNEVRLTPTEFSLLQELTLNADKVLTHTHLLKTVWGPEYGQEREYLRVFVGRLRAKLEPNPLDPKYIVTVPGVGYKFQALHK</sequence>
<evidence type="ECO:0000256" key="2">
    <source>
        <dbReference type="ARBA" id="ARBA00023012"/>
    </source>
</evidence>
<dbReference type="EMBL" id="BARU01005082">
    <property type="protein sequence ID" value="GAH26449.1"/>
    <property type="molecule type" value="Genomic_DNA"/>
</dbReference>
<dbReference type="Pfam" id="PF00072">
    <property type="entry name" value="Response_reg"/>
    <property type="match status" value="1"/>
</dbReference>
<dbReference type="GO" id="GO:0000156">
    <property type="term" value="F:phosphorelay response regulator activity"/>
    <property type="evidence" value="ECO:0007669"/>
    <property type="project" value="TreeGrafter"/>
</dbReference>
<dbReference type="Pfam" id="PF00486">
    <property type="entry name" value="Trans_reg_C"/>
    <property type="match status" value="1"/>
</dbReference>
<dbReference type="Gene3D" id="3.40.50.2300">
    <property type="match status" value="1"/>
</dbReference>
<dbReference type="CDD" id="cd00383">
    <property type="entry name" value="trans_reg_C"/>
    <property type="match status" value="1"/>
</dbReference>
<organism evidence="8">
    <name type="scientific">marine sediment metagenome</name>
    <dbReference type="NCBI Taxonomy" id="412755"/>
    <lineage>
        <taxon>unclassified sequences</taxon>
        <taxon>metagenomes</taxon>
        <taxon>ecological metagenomes</taxon>
    </lineage>
</organism>
<evidence type="ECO:0000256" key="4">
    <source>
        <dbReference type="ARBA" id="ARBA00023125"/>
    </source>
</evidence>
<keyword evidence="1" id="KW-0597">Phosphoprotein</keyword>
<reference evidence="8" key="1">
    <citation type="journal article" date="2014" name="Front. Microbiol.">
        <title>High frequency of phylogenetically diverse reductive dehalogenase-homologous genes in deep subseafloor sedimentary metagenomes.</title>
        <authorList>
            <person name="Kawai M."/>
            <person name="Futagami T."/>
            <person name="Toyoda A."/>
            <person name="Takaki Y."/>
            <person name="Nishi S."/>
            <person name="Hori S."/>
            <person name="Arai W."/>
            <person name="Tsubouchi T."/>
            <person name="Morono Y."/>
            <person name="Uchiyama I."/>
            <person name="Ito T."/>
            <person name="Fujiyama A."/>
            <person name="Inagaki F."/>
            <person name="Takami H."/>
        </authorList>
    </citation>
    <scope>NUCLEOTIDE SEQUENCE</scope>
    <source>
        <strain evidence="8">Expedition CK06-06</strain>
    </source>
</reference>
<keyword evidence="2" id="KW-0902">Two-component regulatory system</keyword>
<comment type="caution">
    <text evidence="8">The sequence shown here is derived from an EMBL/GenBank/DDBJ whole genome shotgun (WGS) entry which is preliminary data.</text>
</comment>
<dbReference type="InterPro" id="IPR001789">
    <property type="entry name" value="Sig_transdc_resp-reg_receiver"/>
</dbReference>
<dbReference type="GO" id="GO:0005829">
    <property type="term" value="C:cytosol"/>
    <property type="evidence" value="ECO:0007669"/>
    <property type="project" value="TreeGrafter"/>
</dbReference>
<dbReference type="InterPro" id="IPR001867">
    <property type="entry name" value="OmpR/PhoB-type_DNA-bd"/>
</dbReference>
<dbReference type="PROSITE" id="PS51755">
    <property type="entry name" value="OMPR_PHOB"/>
    <property type="match status" value="1"/>
</dbReference>
<dbReference type="PANTHER" id="PTHR48111:SF50">
    <property type="entry name" value="KDP OPERON TRANSCRIPTIONAL REGULATORY PROTEIN KDPE"/>
    <property type="match status" value="1"/>
</dbReference>
<dbReference type="Gene3D" id="1.10.10.10">
    <property type="entry name" value="Winged helix-like DNA-binding domain superfamily/Winged helix DNA-binding domain"/>
    <property type="match status" value="1"/>
</dbReference>
<keyword evidence="3" id="KW-0805">Transcription regulation</keyword>
<dbReference type="FunFam" id="3.40.50.2300:FF:000001">
    <property type="entry name" value="DNA-binding response regulator PhoB"/>
    <property type="match status" value="1"/>
</dbReference>
<dbReference type="GO" id="GO:0032993">
    <property type="term" value="C:protein-DNA complex"/>
    <property type="evidence" value="ECO:0007669"/>
    <property type="project" value="TreeGrafter"/>
</dbReference>
<keyword evidence="5" id="KW-0804">Transcription</keyword>
<name>X1FAP3_9ZZZZ</name>
<keyword evidence="4" id="KW-0238">DNA-binding</keyword>
<dbReference type="SMART" id="SM00448">
    <property type="entry name" value="REC"/>
    <property type="match status" value="1"/>
</dbReference>
<evidence type="ECO:0000256" key="5">
    <source>
        <dbReference type="ARBA" id="ARBA00023163"/>
    </source>
</evidence>
<dbReference type="Gene3D" id="6.10.250.690">
    <property type="match status" value="1"/>
</dbReference>
<accession>X1FAP3</accession>
<dbReference type="SUPFAM" id="SSF52172">
    <property type="entry name" value="CheY-like"/>
    <property type="match status" value="1"/>
</dbReference>
<dbReference type="PROSITE" id="PS50110">
    <property type="entry name" value="RESPONSE_REGULATORY"/>
    <property type="match status" value="1"/>
</dbReference>
<dbReference type="GO" id="GO:0006355">
    <property type="term" value="P:regulation of DNA-templated transcription"/>
    <property type="evidence" value="ECO:0007669"/>
    <property type="project" value="InterPro"/>
</dbReference>
<feature type="domain" description="OmpR/PhoB-type" evidence="7">
    <location>
        <begin position="139"/>
        <end position="238"/>
    </location>
</feature>
<evidence type="ECO:0000259" key="6">
    <source>
        <dbReference type="PROSITE" id="PS50110"/>
    </source>
</evidence>
<evidence type="ECO:0000259" key="7">
    <source>
        <dbReference type="PROSITE" id="PS51755"/>
    </source>
</evidence>
<dbReference type="InterPro" id="IPR011006">
    <property type="entry name" value="CheY-like_superfamily"/>
</dbReference>
<dbReference type="GO" id="GO:0000976">
    <property type="term" value="F:transcription cis-regulatory region binding"/>
    <property type="evidence" value="ECO:0007669"/>
    <property type="project" value="TreeGrafter"/>
</dbReference>
<dbReference type="SMART" id="SM00862">
    <property type="entry name" value="Trans_reg_C"/>
    <property type="match status" value="1"/>
</dbReference>
<evidence type="ECO:0000256" key="3">
    <source>
        <dbReference type="ARBA" id="ARBA00023015"/>
    </source>
</evidence>
<feature type="non-terminal residue" evidence="8">
    <location>
        <position position="1"/>
    </location>
</feature>
<feature type="domain" description="Response regulatory" evidence="6">
    <location>
        <begin position="14"/>
        <end position="127"/>
    </location>
</feature>
<protein>
    <recommendedName>
        <fullName evidence="9">Response regulatory domain-containing protein</fullName>
    </recommendedName>
</protein>
<gene>
    <name evidence="8" type="ORF">S03H2_09775</name>
</gene>
<dbReference type="PANTHER" id="PTHR48111">
    <property type="entry name" value="REGULATOR OF RPOS"/>
    <property type="match status" value="1"/>
</dbReference>
<proteinExistence type="predicted"/>
<dbReference type="InterPro" id="IPR036388">
    <property type="entry name" value="WH-like_DNA-bd_sf"/>
</dbReference>
<dbReference type="AlphaFoldDB" id="X1FAP3"/>
<evidence type="ECO:0008006" key="9">
    <source>
        <dbReference type="Google" id="ProtNLM"/>
    </source>
</evidence>
<evidence type="ECO:0000256" key="1">
    <source>
        <dbReference type="ARBA" id="ARBA00022553"/>
    </source>
</evidence>
<dbReference type="InterPro" id="IPR039420">
    <property type="entry name" value="WalR-like"/>
</dbReference>
<evidence type="ECO:0000313" key="8">
    <source>
        <dbReference type="EMBL" id="GAH26449.1"/>
    </source>
</evidence>